<proteinExistence type="predicted"/>
<dbReference type="PANTHER" id="PTHR43794">
    <property type="entry name" value="AMINOHYDROLASE SSNA-RELATED"/>
    <property type="match status" value="1"/>
</dbReference>
<dbReference type="EMBL" id="UINC01027414">
    <property type="protein sequence ID" value="SVB06619.1"/>
    <property type="molecule type" value="Genomic_DNA"/>
</dbReference>
<keyword evidence="1" id="KW-0378">Hydrolase</keyword>
<dbReference type="GO" id="GO:0016810">
    <property type="term" value="F:hydrolase activity, acting on carbon-nitrogen (but not peptide) bonds"/>
    <property type="evidence" value="ECO:0007669"/>
    <property type="project" value="InterPro"/>
</dbReference>
<evidence type="ECO:0000256" key="1">
    <source>
        <dbReference type="ARBA" id="ARBA00022801"/>
    </source>
</evidence>
<dbReference type="Gene3D" id="2.30.40.10">
    <property type="entry name" value="Urease, subunit C, domain 1"/>
    <property type="match status" value="1"/>
</dbReference>
<feature type="domain" description="Amidohydrolase-related" evidence="2">
    <location>
        <begin position="64"/>
        <end position="420"/>
    </location>
</feature>
<accession>A0A382AYS9</accession>
<organism evidence="3">
    <name type="scientific">marine metagenome</name>
    <dbReference type="NCBI Taxonomy" id="408172"/>
    <lineage>
        <taxon>unclassified sequences</taxon>
        <taxon>metagenomes</taxon>
        <taxon>ecological metagenomes</taxon>
    </lineage>
</organism>
<dbReference type="AlphaFoldDB" id="A0A382AYS9"/>
<gene>
    <name evidence="3" type="ORF">METZ01_LOCUS159473</name>
</gene>
<evidence type="ECO:0000313" key="3">
    <source>
        <dbReference type="EMBL" id="SVB06619.1"/>
    </source>
</evidence>
<dbReference type="Pfam" id="PF01979">
    <property type="entry name" value="Amidohydro_1"/>
    <property type="match status" value="1"/>
</dbReference>
<name>A0A382AYS9_9ZZZZ</name>
<reference evidence="3" key="1">
    <citation type="submission" date="2018-05" db="EMBL/GenBank/DDBJ databases">
        <authorList>
            <person name="Lanie J.A."/>
            <person name="Ng W.-L."/>
            <person name="Kazmierczak K.M."/>
            <person name="Andrzejewski T.M."/>
            <person name="Davidsen T.M."/>
            <person name="Wayne K.J."/>
            <person name="Tettelin H."/>
            <person name="Glass J.I."/>
            <person name="Rusch D."/>
            <person name="Podicherti R."/>
            <person name="Tsui H.-C.T."/>
            <person name="Winkler M.E."/>
        </authorList>
    </citation>
    <scope>NUCLEOTIDE SEQUENCE</scope>
</reference>
<dbReference type="SUPFAM" id="SSF51338">
    <property type="entry name" value="Composite domain of metallo-dependent hydrolases"/>
    <property type="match status" value="1"/>
</dbReference>
<evidence type="ECO:0000259" key="2">
    <source>
        <dbReference type="Pfam" id="PF01979"/>
    </source>
</evidence>
<dbReference type="InterPro" id="IPR050287">
    <property type="entry name" value="MTA/SAH_deaminase"/>
</dbReference>
<protein>
    <recommendedName>
        <fullName evidence="2">Amidohydrolase-related domain-containing protein</fullName>
    </recommendedName>
</protein>
<dbReference type="Gene3D" id="3.20.20.140">
    <property type="entry name" value="Metal-dependent hydrolases"/>
    <property type="match status" value="1"/>
</dbReference>
<dbReference type="SUPFAM" id="SSF51556">
    <property type="entry name" value="Metallo-dependent hydrolases"/>
    <property type="match status" value="1"/>
</dbReference>
<dbReference type="InterPro" id="IPR032466">
    <property type="entry name" value="Metal_Hydrolase"/>
</dbReference>
<dbReference type="PANTHER" id="PTHR43794:SF11">
    <property type="entry name" value="AMIDOHYDROLASE-RELATED DOMAIN-CONTAINING PROTEIN"/>
    <property type="match status" value="1"/>
</dbReference>
<dbReference type="InterPro" id="IPR011059">
    <property type="entry name" value="Metal-dep_hydrolase_composite"/>
</dbReference>
<dbReference type="InterPro" id="IPR006680">
    <property type="entry name" value="Amidohydro-rel"/>
</dbReference>
<sequence>MASNKILDLLIVDGTIVTVDKERRVIRNGAVAISKNKIIEVGKSSALKKKYQAKRVYDANEKLIMPGLINSHLHFYHHMHRGLSPENLNGVPWSDFVHRNVATIVEPEDEIWGGLGILIETLKTGVTTFLEAGSYNTDETLEGIARIGMRGKMGRRSFDMVSQGHDMLVDSTAICLKQNERFMKKYKGGVGLVEPCIVLVGMGRCSDELYKKSKVMADHHETVLHMHQANMLENVQESYQLYGERPIEHLYKIGVLGENVVLVHMIHVNSREINMLAETKTNVVHCPSTAIKLAYGLSAFGNFPEMAQAGVNVSIGTDASDCSNFNDMVRLIYLTAATPKDYRYDAAAGSAEKAIEMATINGAKALNMENEIGSIEAGKKADIAIFDMHRPDWVPLYNEIQNFVYSAQGESCESVIIDGEFIMKDRKVLSIDENEIIDRIQFRAKKIAANLELPTYSPWKWL</sequence>